<dbReference type="HOGENOM" id="CLU_085357_0_0_10"/>
<feature type="region of interest" description="Disordered" evidence="5">
    <location>
        <begin position="95"/>
        <end position="158"/>
    </location>
</feature>
<comment type="subcellular location">
    <subcellularLocation>
        <location evidence="1">Membrane</location>
        <topology evidence="1">Single-pass membrane protein</topology>
    </subcellularLocation>
</comment>
<dbReference type="AlphaFoldDB" id="F3ZPK9"/>
<evidence type="ECO:0000256" key="4">
    <source>
        <dbReference type="ARBA" id="ARBA00023136"/>
    </source>
</evidence>
<dbReference type="eggNOG" id="COG0810">
    <property type="taxonomic scope" value="Bacteria"/>
</dbReference>
<organism evidence="7 8">
    <name type="scientific">Bacteroides coprosuis DSM 18011</name>
    <dbReference type="NCBI Taxonomy" id="679937"/>
    <lineage>
        <taxon>Bacteria</taxon>
        <taxon>Pseudomonadati</taxon>
        <taxon>Bacteroidota</taxon>
        <taxon>Bacteroidia</taxon>
        <taxon>Bacteroidales</taxon>
        <taxon>Bacteroidaceae</taxon>
        <taxon>Bacteroides</taxon>
    </lineage>
</organism>
<protein>
    <submittedName>
        <fullName evidence="7">TonB family protein</fullName>
    </submittedName>
</protein>
<keyword evidence="3 6" id="KW-1133">Transmembrane helix</keyword>
<evidence type="ECO:0000256" key="6">
    <source>
        <dbReference type="SAM" id="Phobius"/>
    </source>
</evidence>
<reference evidence="7 8" key="1">
    <citation type="journal article" date="2011" name="Stand. Genomic Sci.">
        <title>Non-contiguous finished genome sequence of Bacteroides coprosuis type strain (PC139).</title>
        <authorList>
            <person name="Land M."/>
            <person name="Held B."/>
            <person name="Gronow S."/>
            <person name="Abt B."/>
            <person name="Lucas S."/>
            <person name="Del Rio T.G."/>
            <person name="Nolan M."/>
            <person name="Tice H."/>
            <person name="Cheng J.F."/>
            <person name="Pitluck S."/>
            <person name="Liolios K."/>
            <person name="Pagani I."/>
            <person name="Ivanova N."/>
            <person name="Mavromatis K."/>
            <person name="Mikhailova N."/>
            <person name="Pati A."/>
            <person name="Tapia R."/>
            <person name="Han C."/>
            <person name="Goodwin L."/>
            <person name="Chen A."/>
            <person name="Palaniappan K."/>
            <person name="Hauser L."/>
            <person name="Brambilla E.M."/>
            <person name="Rohde M."/>
            <person name="Goker M."/>
            <person name="Detter J.C."/>
            <person name="Woyke T."/>
            <person name="Bristow J."/>
            <person name="Eisen J.A."/>
            <person name="Markowitz V."/>
            <person name="Hugenholtz P."/>
            <person name="Kyrpides N.C."/>
            <person name="Klenk H.P."/>
            <person name="Lapidus A."/>
        </authorList>
    </citation>
    <scope>NUCLEOTIDE SEQUENCE</scope>
    <source>
        <strain evidence="7 8">DSM 18011</strain>
    </source>
</reference>
<feature type="transmembrane region" description="Helical" evidence="6">
    <location>
        <begin position="12"/>
        <end position="33"/>
    </location>
</feature>
<dbReference type="OrthoDB" id="9786892at2"/>
<dbReference type="EMBL" id="CM001167">
    <property type="protein sequence ID" value="EGJ70368.1"/>
    <property type="molecule type" value="Genomic_DNA"/>
</dbReference>
<dbReference type="InterPro" id="IPR006260">
    <property type="entry name" value="TonB/TolA_C"/>
</dbReference>
<dbReference type="STRING" id="679937.Bcop_0149"/>
<sequence length="289" mass="31794">MKTKEKGRIIGAIGAILVHLLLIGFLVWFTIVIPEPDEESGVPILMGQVDYAIGGERVDHYVDVDVLPEEPKVEPIPVETEEIKQELITQDVEETVALEPKKEKEKPKEKTPEELAVEAKKKEQERLERERKEAEEAKKREEQRIAKEQKAAEEAARRRVAGAFGKGAQMDGTNTASEKVKNAFDGIPSTATSSSGQSGYGTFDLGGRSIGKGGLPRPVYDVPEEGKVVVTITVNPEGKVISTSINKLTNTVSPQLRRAAEQAAKKAEFNRINGVDNQIGSITYYFNLK</sequence>
<dbReference type="SUPFAM" id="SSF74653">
    <property type="entry name" value="TolA/TonB C-terminal domain"/>
    <property type="match status" value="1"/>
</dbReference>
<dbReference type="Proteomes" id="UP000018439">
    <property type="component" value="Chromosome"/>
</dbReference>
<dbReference type="NCBIfam" id="TIGR01352">
    <property type="entry name" value="tonB_Cterm"/>
    <property type="match status" value="1"/>
</dbReference>
<evidence type="ECO:0000256" key="5">
    <source>
        <dbReference type="SAM" id="MobiDB-lite"/>
    </source>
</evidence>
<proteinExistence type="predicted"/>
<evidence type="ECO:0000313" key="7">
    <source>
        <dbReference type="EMBL" id="EGJ70368.1"/>
    </source>
</evidence>
<name>F3ZPK9_9BACE</name>
<dbReference type="GO" id="GO:0016020">
    <property type="term" value="C:membrane"/>
    <property type="evidence" value="ECO:0007669"/>
    <property type="project" value="UniProtKB-SubCell"/>
</dbReference>
<keyword evidence="2 6" id="KW-0812">Transmembrane</keyword>
<evidence type="ECO:0000256" key="3">
    <source>
        <dbReference type="ARBA" id="ARBA00022989"/>
    </source>
</evidence>
<evidence type="ECO:0000256" key="2">
    <source>
        <dbReference type="ARBA" id="ARBA00022692"/>
    </source>
</evidence>
<evidence type="ECO:0000256" key="1">
    <source>
        <dbReference type="ARBA" id="ARBA00004167"/>
    </source>
</evidence>
<evidence type="ECO:0000313" key="8">
    <source>
        <dbReference type="Proteomes" id="UP000018439"/>
    </source>
</evidence>
<keyword evidence="8" id="KW-1185">Reference proteome</keyword>
<feature type="compositionally biased region" description="Basic and acidic residues" evidence="5">
    <location>
        <begin position="99"/>
        <end position="157"/>
    </location>
</feature>
<dbReference type="Gene3D" id="3.30.1150.10">
    <property type="match status" value="1"/>
</dbReference>
<gene>
    <name evidence="7" type="ORF">Bcop_0149</name>
</gene>
<keyword evidence="4 6" id="KW-0472">Membrane</keyword>
<accession>F3ZPK9</accession>